<dbReference type="Pfam" id="PF07715">
    <property type="entry name" value="Plug"/>
    <property type="match status" value="1"/>
</dbReference>
<dbReference type="OrthoDB" id="9760620at2"/>
<name>A0A844M199_9GAMM</name>
<dbReference type="InterPro" id="IPR039426">
    <property type="entry name" value="TonB-dep_rcpt-like"/>
</dbReference>
<keyword evidence="10" id="KW-1185">Reference proteome</keyword>
<dbReference type="RefSeq" id="WP_155587257.1">
    <property type="nucleotide sequence ID" value="NZ_WFKQ01000005.1"/>
</dbReference>
<evidence type="ECO:0000256" key="3">
    <source>
        <dbReference type="ARBA" id="ARBA00022452"/>
    </source>
</evidence>
<evidence type="ECO:0000313" key="10">
    <source>
        <dbReference type="Proteomes" id="UP000442109"/>
    </source>
</evidence>
<dbReference type="AlphaFoldDB" id="A0A844M199"/>
<comment type="caution">
    <text evidence="9">The sequence shown here is derived from an EMBL/GenBank/DDBJ whole genome shotgun (WGS) entry which is preliminary data.</text>
</comment>
<feature type="chain" id="PRO_5032625329" evidence="7">
    <location>
        <begin position="20"/>
        <end position="797"/>
    </location>
</feature>
<reference evidence="9 10" key="1">
    <citation type="journal article" date="2019" name="PLoS ONE">
        <title>Pup mortality in New Zealand sea lions (Phocarctos hookeri) at Enderby Island, Auckland Islands, 2013-18.</title>
        <authorList>
            <person name="Michael S.A."/>
            <person name="Hayman D.T.S."/>
            <person name="Gray R."/>
            <person name="Zhang J."/>
            <person name="Rogers L."/>
            <person name="Roe W.D."/>
        </authorList>
    </citation>
    <scope>NUCLEOTIDE SEQUENCE [LARGE SCALE GENOMIC DNA]</scope>
    <source>
        <strain evidence="9 10">SM868</strain>
    </source>
</reference>
<proteinExistence type="predicted"/>
<dbReference type="InterPro" id="IPR036942">
    <property type="entry name" value="Beta-barrel_TonB_sf"/>
</dbReference>
<dbReference type="Gene3D" id="2.40.170.20">
    <property type="entry name" value="TonB-dependent receptor, beta-barrel domain"/>
    <property type="match status" value="1"/>
</dbReference>
<dbReference type="PANTHER" id="PTHR30069:SF40">
    <property type="entry name" value="TONB-DEPENDENT RECEPTOR NMB0964-RELATED"/>
    <property type="match status" value="1"/>
</dbReference>
<keyword evidence="5" id="KW-0472">Membrane</keyword>
<evidence type="ECO:0000259" key="8">
    <source>
        <dbReference type="Pfam" id="PF07715"/>
    </source>
</evidence>
<comment type="subcellular location">
    <subcellularLocation>
        <location evidence="1">Cell outer membrane</location>
        <topology evidence="1">Multi-pass membrane protein</topology>
    </subcellularLocation>
</comment>
<keyword evidence="3" id="KW-1134">Transmembrane beta strand</keyword>
<dbReference type="PANTHER" id="PTHR30069">
    <property type="entry name" value="TONB-DEPENDENT OUTER MEMBRANE RECEPTOR"/>
    <property type="match status" value="1"/>
</dbReference>
<keyword evidence="2" id="KW-0813">Transport</keyword>
<keyword evidence="6" id="KW-0998">Cell outer membrane</keyword>
<dbReference type="Proteomes" id="UP000442109">
    <property type="component" value="Unassembled WGS sequence"/>
</dbReference>
<gene>
    <name evidence="9" type="ORF">GB996_07055</name>
</gene>
<dbReference type="EMBL" id="WFKQ01000005">
    <property type="protein sequence ID" value="MUG32553.1"/>
    <property type="molecule type" value="Genomic_DNA"/>
</dbReference>
<evidence type="ECO:0000256" key="4">
    <source>
        <dbReference type="ARBA" id="ARBA00022692"/>
    </source>
</evidence>
<accession>A0A844M199</accession>
<keyword evidence="7" id="KW-0732">Signal</keyword>
<evidence type="ECO:0000313" key="9">
    <source>
        <dbReference type="EMBL" id="MUG32553.1"/>
    </source>
</evidence>
<feature type="signal peptide" evidence="7">
    <location>
        <begin position="1"/>
        <end position="19"/>
    </location>
</feature>
<evidence type="ECO:0000256" key="5">
    <source>
        <dbReference type="ARBA" id="ARBA00023136"/>
    </source>
</evidence>
<dbReference type="InterPro" id="IPR037066">
    <property type="entry name" value="Plug_dom_sf"/>
</dbReference>
<evidence type="ECO:0000256" key="7">
    <source>
        <dbReference type="SAM" id="SignalP"/>
    </source>
</evidence>
<dbReference type="GO" id="GO:0015344">
    <property type="term" value="F:siderophore uptake transmembrane transporter activity"/>
    <property type="evidence" value="ECO:0007669"/>
    <property type="project" value="TreeGrafter"/>
</dbReference>
<sequence>MQYRYLSLMILVISHSSFAQDDMPHTPPISDNDITHPEVVLPTITVKSAASPVSSHTVTIQDQQIDTHTLGEALEKISGVHSGSFGPHSGSPIIRGLQGNRVSINEDGTNVNGINAISPATNLLFDPVFSQQITVNKNNSVIESGGRAIGGSVDIDSGLISRQIEDKPQNLTLAIKDGTNAPRSQGIKANMNNEDNLSINLLYSAQRQGHYDIAGDSKAKVCQTDLVRSNEYGLGVNTVLADACQKHVEKTTTFNPKSRQYFYTDYVDPSTLEYTQTYYDYGLSPGDVYTNYGGYGTAENPQYEPDQPEYAERISKISDVTENYHNKLGNSHLDNRRLGISGSYFFDNGYVAAALDNKTSRYGLPGFSMSNLNYNQDYTANVPVQIDAEQTKYLLESQVDLTYDWLSQLNVNVAHIKERNEELLGDDVANHYDFDTYNATVVTQHQPSLGKLGVLSGKLGADLSYRDIRGKGEQRYLPDVDTQKQALFVKESLPLDYLTLGAGYRYEKVTHKVQDSGFKPSSKSPNYEKLLDTDFNLNSYELSAKLDVNDYLAFNLRYANSERAPEVNELYASQAHFSSMAHEEGNQTLDSEKVASTELSALINYQDIDVVATAYQHDFDGYYSLRPSGTTFLANRLPLKYWQQIDTKVSGFEIDASKRFDFDQYGDVTAHLFADLVKNKPKDGETNGEYLTNIPTDRYGIGINWQNNSWESEVNFVHYAKPKYLGKEINTEVALPSYNMMDVSIAKTINGWADSRFKLFANASNLLDEEARPHASPLRYIAPLPGRSINAGITVDF</sequence>
<protein>
    <submittedName>
        <fullName evidence="9">TonB-dependent receptor</fullName>
    </submittedName>
</protein>
<feature type="domain" description="TonB-dependent receptor plug" evidence="8">
    <location>
        <begin position="52"/>
        <end position="151"/>
    </location>
</feature>
<organism evidence="9 10">
    <name type="scientific">Psychrobacter sanguinis</name>
    <dbReference type="NCBI Taxonomy" id="861445"/>
    <lineage>
        <taxon>Bacteria</taxon>
        <taxon>Pseudomonadati</taxon>
        <taxon>Pseudomonadota</taxon>
        <taxon>Gammaproteobacteria</taxon>
        <taxon>Moraxellales</taxon>
        <taxon>Moraxellaceae</taxon>
        <taxon>Psychrobacter</taxon>
    </lineage>
</organism>
<dbReference type="InterPro" id="IPR012910">
    <property type="entry name" value="Plug_dom"/>
</dbReference>
<dbReference type="GO" id="GO:0044718">
    <property type="term" value="P:siderophore transmembrane transport"/>
    <property type="evidence" value="ECO:0007669"/>
    <property type="project" value="TreeGrafter"/>
</dbReference>
<keyword evidence="4" id="KW-0812">Transmembrane</keyword>
<dbReference type="GO" id="GO:0009279">
    <property type="term" value="C:cell outer membrane"/>
    <property type="evidence" value="ECO:0007669"/>
    <property type="project" value="UniProtKB-SubCell"/>
</dbReference>
<evidence type="ECO:0000256" key="1">
    <source>
        <dbReference type="ARBA" id="ARBA00004571"/>
    </source>
</evidence>
<evidence type="ECO:0000256" key="6">
    <source>
        <dbReference type="ARBA" id="ARBA00023237"/>
    </source>
</evidence>
<dbReference type="SUPFAM" id="SSF56935">
    <property type="entry name" value="Porins"/>
    <property type="match status" value="1"/>
</dbReference>
<dbReference type="Gene3D" id="2.170.130.10">
    <property type="entry name" value="TonB-dependent receptor, plug domain"/>
    <property type="match status" value="1"/>
</dbReference>
<keyword evidence="9" id="KW-0675">Receptor</keyword>
<evidence type="ECO:0000256" key="2">
    <source>
        <dbReference type="ARBA" id="ARBA00022448"/>
    </source>
</evidence>